<dbReference type="InterPro" id="IPR006978">
    <property type="entry name" value="Nre_N"/>
</dbReference>
<comment type="caution">
    <text evidence="1">Lacks conserved residue(s) required for the propagation of feature annotation.</text>
</comment>
<evidence type="ECO:0000259" key="3">
    <source>
        <dbReference type="Pfam" id="PF04895"/>
    </source>
</evidence>
<dbReference type="InterPro" id="IPR033167">
    <property type="entry name" value="Nre"/>
</dbReference>
<protein>
    <recommendedName>
        <fullName evidence="1">DNA repair protein</fullName>
    </recommendedName>
</protein>
<comment type="similarity">
    <text evidence="1">Belongs to the Nre family.</text>
</comment>
<sequence length="464" mass="53147">MTDSSEIGRILFSGGFRIPGKTPKKQIDLNKSDKGKKGDLRTFSSEVIDKIDPSVRDKCLKCRGTKKLCGKSRCPILAEYYSQLDEEGTQFDKKNLSGNSPPSVFVGRYDYPKVSVGPMTPPSKGDTSVYSTPEKWFGEKGFEDIIGYRGKMARGKKRLRDGVGIKQNLDRDVENTRYLALSKSPTETEMMFDKKLSDEIKLDYRTQPYGPSGDIQELEIGSTSSKKEVERVFYDDELKSEKGVYKLYREGVLVSKIQDLFMVGGVGLRENRRFVPTRWSITAVDDIIGKKLREKVKRYRLKDSYEVYTAKYLDNQWAIILTPTPWKYELIEAFYPETTWNPNRNGITIYSDYEHLNGRDEYASLGGCYYSARLAVAEKLNKEKRQAGAIVLREAHPGYILPVGVWNVRESVRNALKTEPRKCDTEEEMIKYIDGIMDLDPSEWESVSGLLRNKNKQKQIEDFI</sequence>
<dbReference type="Pfam" id="PF04894">
    <property type="entry name" value="Nre_N"/>
    <property type="match status" value="1"/>
</dbReference>
<proteinExistence type="inferred from homology"/>
<keyword evidence="1" id="KW-0227">DNA damage</keyword>
<keyword evidence="1" id="KW-0234">DNA repair</keyword>
<organism evidence="4 5">
    <name type="scientific">Methanohalarchaeum thermophilum</name>
    <dbReference type="NCBI Taxonomy" id="1903181"/>
    <lineage>
        <taxon>Archaea</taxon>
        <taxon>Methanobacteriati</taxon>
        <taxon>Methanobacteriota</taxon>
        <taxon>Methanonatronarchaeia</taxon>
        <taxon>Methanonatronarchaeales</taxon>
        <taxon>Methanonatronarchaeaceae</taxon>
        <taxon>Candidatus Methanohalarchaeum</taxon>
    </lineage>
</organism>
<dbReference type="EMBL" id="MSDW01000001">
    <property type="protein sequence ID" value="OKY77921.1"/>
    <property type="molecule type" value="Genomic_DNA"/>
</dbReference>
<dbReference type="STRING" id="1903181.BTN85_0398"/>
<evidence type="ECO:0000256" key="1">
    <source>
        <dbReference type="HAMAP-Rule" id="MF_02096"/>
    </source>
</evidence>
<comment type="function">
    <text evidence="1">Involved in DNA damage repair.</text>
</comment>
<evidence type="ECO:0000313" key="4">
    <source>
        <dbReference type="EMBL" id="OKY77921.1"/>
    </source>
</evidence>
<dbReference type="GO" id="GO:0006281">
    <property type="term" value="P:DNA repair"/>
    <property type="evidence" value="ECO:0007669"/>
    <property type="project" value="UniProtKB-UniRule"/>
</dbReference>
<evidence type="ECO:0000313" key="5">
    <source>
        <dbReference type="Proteomes" id="UP000185744"/>
    </source>
</evidence>
<dbReference type="HAMAP" id="MF_02096">
    <property type="entry name" value="Nre"/>
    <property type="match status" value="1"/>
</dbReference>
<gene>
    <name evidence="4" type="ORF">BTN85_0398</name>
</gene>
<evidence type="ECO:0000259" key="2">
    <source>
        <dbReference type="Pfam" id="PF04894"/>
    </source>
</evidence>
<keyword evidence="5" id="KW-1185">Reference proteome</keyword>
<dbReference type="InParanoid" id="A0A1Q6DU81"/>
<dbReference type="PANTHER" id="PTHR38136:SF2">
    <property type="entry name" value="DNA REPAIR PROTEIN"/>
    <property type="match status" value="1"/>
</dbReference>
<dbReference type="Pfam" id="PF04895">
    <property type="entry name" value="Nre_C"/>
    <property type="match status" value="1"/>
</dbReference>
<comment type="caution">
    <text evidence="4">The sequence shown here is derived from an EMBL/GenBank/DDBJ whole genome shotgun (WGS) entry which is preliminary data.</text>
</comment>
<reference evidence="4" key="1">
    <citation type="submission" date="2016-12" db="EMBL/GenBank/DDBJ databases">
        <title>Discovery of methanogenic haloarchaea.</title>
        <authorList>
            <person name="Sorokin D.Y."/>
            <person name="Makarova K.S."/>
            <person name="Abbas B."/>
            <person name="Ferrer M."/>
            <person name="Golyshin P.N."/>
        </authorList>
    </citation>
    <scope>NUCLEOTIDE SEQUENCE [LARGE SCALE GENOMIC DNA]</scope>
    <source>
        <strain evidence="4">HMET1</strain>
    </source>
</reference>
<name>A0A1Q6DU81_METT1</name>
<feature type="domain" description="Archaeal Nre N-terminal" evidence="2">
    <location>
        <begin position="68"/>
        <end position="341"/>
    </location>
</feature>
<dbReference type="PANTHER" id="PTHR38136">
    <property type="entry name" value="DNA REPAIR PROTEIN"/>
    <property type="match status" value="1"/>
</dbReference>
<feature type="domain" description="Archaeal Nre C-terminal" evidence="3">
    <location>
        <begin position="355"/>
        <end position="463"/>
    </location>
</feature>
<dbReference type="InterPro" id="IPR006979">
    <property type="entry name" value="Nre_C"/>
</dbReference>
<accession>A0A1Q6DU81</accession>
<dbReference type="Proteomes" id="UP000185744">
    <property type="component" value="Unassembled WGS sequence"/>
</dbReference>
<dbReference type="AlphaFoldDB" id="A0A1Q6DU81"/>